<sequence>MTDPSLFPPSLPVLNGMRRTASGREWLEQLPALVEEFRDRWELRLGTPYHGGSCSWVAPALRTDGTPAVLKVTWPHREARPEGEVLRRWNGRGSVLVHEHDPQRYALLLERCEPGTELCAAAELPPEERLLLGAGVLRRLWDADPDEAVGEGRPPSVERLSALCDDWALRTEERVARHPWPAGVDTGLFLLGAELLRELPRGASRETVLHGDFNPGNLLAAEREPWLAIDTKPLVGDPAFDPWPLIQQIDDPFTHPDPRRVLADRTALVADATGTDVARVRAWAVARLVDFLLYHLDGDGELSDSGRMSESGRRSEQVRTLAGLAGL</sequence>
<accession>A0A1E7L7D9</accession>
<name>A0A1E7L7D9_9ACTN</name>
<dbReference type="SUPFAM" id="SSF56112">
    <property type="entry name" value="Protein kinase-like (PK-like)"/>
    <property type="match status" value="1"/>
</dbReference>
<evidence type="ECO:0000313" key="2">
    <source>
        <dbReference type="Proteomes" id="UP000176005"/>
    </source>
</evidence>
<dbReference type="EMBL" id="LJGW01000158">
    <property type="protein sequence ID" value="OEV12132.1"/>
    <property type="molecule type" value="Genomic_DNA"/>
</dbReference>
<protein>
    <submittedName>
        <fullName evidence="1">Hydroxyurea phosphotransferase</fullName>
    </submittedName>
</protein>
<dbReference type="PATRIC" id="fig|518642.10.peg.1829"/>
<comment type="caution">
    <text evidence="1">The sequence shown here is derived from an EMBL/GenBank/DDBJ whole genome shotgun (WGS) entry which is preliminary data.</text>
</comment>
<dbReference type="GO" id="GO:0019748">
    <property type="term" value="P:secondary metabolic process"/>
    <property type="evidence" value="ECO:0007669"/>
    <property type="project" value="InterPro"/>
</dbReference>
<dbReference type="AlphaFoldDB" id="A0A1E7L7D9"/>
<dbReference type="InterPro" id="IPR006748">
    <property type="entry name" value="NH2Glyco/OHUrea_AB-resist_kin"/>
</dbReference>
<keyword evidence="1" id="KW-0808">Transferase</keyword>
<dbReference type="Proteomes" id="UP000176005">
    <property type="component" value="Unassembled WGS sequence"/>
</dbReference>
<dbReference type="Pfam" id="PF04655">
    <property type="entry name" value="APH_6_hur"/>
    <property type="match status" value="1"/>
</dbReference>
<keyword evidence="2" id="KW-1185">Reference proteome</keyword>
<reference evidence="1 2" key="1">
    <citation type="journal article" date="2016" name="Front. Microbiol.">
        <title>Comparative Genomics Analysis of Streptomyces Species Reveals Their Adaptation to the Marine Environment and Their Diversity at the Genomic Level.</title>
        <authorList>
            <person name="Tian X."/>
            <person name="Zhang Z."/>
            <person name="Yang T."/>
            <person name="Chen M."/>
            <person name="Li J."/>
            <person name="Chen F."/>
            <person name="Yang J."/>
            <person name="Li W."/>
            <person name="Zhang B."/>
            <person name="Zhang Z."/>
            <person name="Wu J."/>
            <person name="Zhang C."/>
            <person name="Long L."/>
            <person name="Xiao J."/>
        </authorList>
    </citation>
    <scope>NUCLEOTIDE SEQUENCE [LARGE SCALE GENOMIC DNA]</scope>
    <source>
        <strain evidence="1 2">SCSIO 10429</strain>
    </source>
</reference>
<evidence type="ECO:0000313" key="1">
    <source>
        <dbReference type="EMBL" id="OEV12132.1"/>
    </source>
</evidence>
<dbReference type="RefSeq" id="WP_070016373.1">
    <property type="nucleotide sequence ID" value="NZ_LJGW01000158.1"/>
</dbReference>
<proteinExistence type="predicted"/>
<dbReference type="Gene3D" id="3.90.1200.10">
    <property type="match status" value="1"/>
</dbReference>
<organism evidence="1 2">
    <name type="scientific">Streptomyces nanshensis</name>
    <dbReference type="NCBI Taxonomy" id="518642"/>
    <lineage>
        <taxon>Bacteria</taxon>
        <taxon>Bacillati</taxon>
        <taxon>Actinomycetota</taxon>
        <taxon>Actinomycetes</taxon>
        <taxon>Kitasatosporales</taxon>
        <taxon>Streptomycetaceae</taxon>
        <taxon>Streptomyces</taxon>
    </lineage>
</organism>
<gene>
    <name evidence="1" type="ORF">AN218_09735</name>
</gene>
<dbReference type="InterPro" id="IPR011009">
    <property type="entry name" value="Kinase-like_dom_sf"/>
</dbReference>
<dbReference type="GO" id="GO:0016773">
    <property type="term" value="F:phosphotransferase activity, alcohol group as acceptor"/>
    <property type="evidence" value="ECO:0007669"/>
    <property type="project" value="InterPro"/>
</dbReference>